<organism evidence="5 6">
    <name type="scientific">Propionivibrio dicarboxylicus</name>
    <dbReference type="NCBI Taxonomy" id="83767"/>
    <lineage>
        <taxon>Bacteria</taxon>
        <taxon>Pseudomonadati</taxon>
        <taxon>Pseudomonadota</taxon>
        <taxon>Betaproteobacteria</taxon>
        <taxon>Rhodocyclales</taxon>
        <taxon>Rhodocyclaceae</taxon>
        <taxon>Propionivibrio</taxon>
    </lineage>
</organism>
<evidence type="ECO:0000256" key="2">
    <source>
        <dbReference type="ARBA" id="ARBA00007131"/>
    </source>
</evidence>
<reference evidence="5 6" key="1">
    <citation type="submission" date="2016-10" db="EMBL/GenBank/DDBJ databases">
        <authorList>
            <person name="de Groot N.N."/>
        </authorList>
    </citation>
    <scope>NUCLEOTIDE SEQUENCE [LARGE SCALE GENOMIC DNA]</scope>
    <source>
        <strain evidence="5 6">DSM 5885</strain>
    </source>
</reference>
<dbReference type="PANTHER" id="PTHR47514:SF1">
    <property type="entry name" value="TRANSKETOLASE N-TERMINAL SECTION-RELATED"/>
    <property type="match status" value="1"/>
</dbReference>
<keyword evidence="3" id="KW-0786">Thiamine pyrophosphate</keyword>
<evidence type="ECO:0000313" key="6">
    <source>
        <dbReference type="Proteomes" id="UP000198607"/>
    </source>
</evidence>
<keyword evidence="6" id="KW-1185">Reference proteome</keyword>
<dbReference type="SUPFAM" id="SSF52518">
    <property type="entry name" value="Thiamin diphosphate-binding fold (THDP-binding)"/>
    <property type="match status" value="1"/>
</dbReference>
<protein>
    <submittedName>
        <fullName evidence="5">Transketolase subunit A</fullName>
    </submittedName>
</protein>
<dbReference type="InterPro" id="IPR005474">
    <property type="entry name" value="Transketolase_N"/>
</dbReference>
<dbReference type="CDD" id="cd02012">
    <property type="entry name" value="TPP_TK"/>
    <property type="match status" value="1"/>
</dbReference>
<comment type="similarity">
    <text evidence="2">Belongs to the transketolase family.</text>
</comment>
<dbReference type="PANTHER" id="PTHR47514">
    <property type="entry name" value="TRANSKETOLASE N-TERMINAL SECTION-RELATED"/>
    <property type="match status" value="1"/>
</dbReference>
<dbReference type="OrthoDB" id="8732661at2"/>
<evidence type="ECO:0000313" key="5">
    <source>
        <dbReference type="EMBL" id="SDH02563.1"/>
    </source>
</evidence>
<dbReference type="RefSeq" id="WP_091934800.1">
    <property type="nucleotide sequence ID" value="NZ_FNCY01000003.1"/>
</dbReference>
<proteinExistence type="inferred from homology"/>
<evidence type="ECO:0000256" key="1">
    <source>
        <dbReference type="ARBA" id="ARBA00001964"/>
    </source>
</evidence>
<evidence type="ECO:0000259" key="4">
    <source>
        <dbReference type="Pfam" id="PF00456"/>
    </source>
</evidence>
<dbReference type="InterPro" id="IPR029061">
    <property type="entry name" value="THDP-binding"/>
</dbReference>
<gene>
    <name evidence="5" type="ORF">SAMN05660652_01046</name>
</gene>
<comment type="cofactor">
    <cofactor evidence="1">
        <name>thiamine diphosphate</name>
        <dbReference type="ChEBI" id="CHEBI:58937"/>
    </cofactor>
</comment>
<dbReference type="EMBL" id="FNCY01000003">
    <property type="protein sequence ID" value="SDH02563.1"/>
    <property type="molecule type" value="Genomic_DNA"/>
</dbReference>
<sequence>MTGEDQALKAVAQNVRRNIIEMTSKGGGPGHPGPALSCADIVTALYYKVMRIKPEEPNWADRDRLILSKGHACPVIYAVLAEKGYFPKDWIYSFRKLGGKLQGHPDMNKIPGVDMTSGSLGHGLSAGLGMAIALKLRKSPAKVYVIIGDGESQEGMIWEAAMSAPKLGADNLIAIIDYNHFQSGGVTDNILSLEPIVDKWKAFNWNVVEANGHNIEEIVNKLEIAKMNTGRPTVLIAHSTKGKGVSYMENNNAWHQKVPSAEEYSIACKELV</sequence>
<dbReference type="Proteomes" id="UP000198607">
    <property type="component" value="Unassembled WGS sequence"/>
</dbReference>
<dbReference type="Pfam" id="PF00456">
    <property type="entry name" value="Transketolase_N"/>
    <property type="match status" value="1"/>
</dbReference>
<dbReference type="AlphaFoldDB" id="A0A1G7Z1I3"/>
<dbReference type="Gene3D" id="3.40.50.970">
    <property type="match status" value="1"/>
</dbReference>
<dbReference type="STRING" id="83767.SAMN05660652_01046"/>
<evidence type="ECO:0000256" key="3">
    <source>
        <dbReference type="ARBA" id="ARBA00023052"/>
    </source>
</evidence>
<name>A0A1G7Z1I3_9RHOO</name>
<accession>A0A1G7Z1I3</accession>
<feature type="domain" description="Transketolase N-terminal" evidence="4">
    <location>
        <begin position="21"/>
        <end position="257"/>
    </location>
</feature>